<keyword evidence="2" id="KW-1185">Reference proteome</keyword>
<reference evidence="1 2" key="1">
    <citation type="submission" date="2014-12" db="EMBL/GenBank/DDBJ databases">
        <title>Draft genome sequence of Paenibacillus kamchatkensis strain B-2647.</title>
        <authorList>
            <person name="Karlyshev A.V."/>
            <person name="Kudryashova E.B."/>
        </authorList>
    </citation>
    <scope>NUCLEOTIDE SEQUENCE [LARGE SCALE GENOMIC DNA]</scope>
    <source>
        <strain evidence="1 2">VKM B-2647</strain>
    </source>
</reference>
<gene>
    <name evidence="1" type="ORF">SD70_30500</name>
</gene>
<sequence length="97" mass="11437">MKWIIKTKHQREDGGTAALELETEDLMFDVNARWDGCMEIHMYETTEENRELKDTLHTCDIRQLIETLQSLEEACRDFFGTGSYWEDRAEEPVSYNA</sequence>
<name>A0ABR5AAE6_9BACL</name>
<protein>
    <submittedName>
        <fullName evidence="1">Uncharacterized protein</fullName>
    </submittedName>
</protein>
<organism evidence="1 2">
    <name type="scientific">Gordoniibacillus kamchatkensis</name>
    <dbReference type="NCBI Taxonomy" id="1590651"/>
    <lineage>
        <taxon>Bacteria</taxon>
        <taxon>Bacillati</taxon>
        <taxon>Bacillota</taxon>
        <taxon>Bacilli</taxon>
        <taxon>Bacillales</taxon>
        <taxon>Paenibacillaceae</taxon>
        <taxon>Gordoniibacillus</taxon>
    </lineage>
</organism>
<dbReference type="RefSeq" id="WP_041052344.1">
    <property type="nucleotide sequence ID" value="NZ_JXAK01000094.1"/>
</dbReference>
<comment type="caution">
    <text evidence="1">The sequence shown here is derived from an EMBL/GenBank/DDBJ whole genome shotgun (WGS) entry which is preliminary data.</text>
</comment>
<dbReference type="Proteomes" id="UP000031967">
    <property type="component" value="Unassembled WGS sequence"/>
</dbReference>
<evidence type="ECO:0000313" key="1">
    <source>
        <dbReference type="EMBL" id="KIL37808.1"/>
    </source>
</evidence>
<evidence type="ECO:0000313" key="2">
    <source>
        <dbReference type="Proteomes" id="UP000031967"/>
    </source>
</evidence>
<proteinExistence type="predicted"/>
<accession>A0ABR5AAE6</accession>
<dbReference type="EMBL" id="JXAK01000094">
    <property type="protein sequence ID" value="KIL37808.1"/>
    <property type="molecule type" value="Genomic_DNA"/>
</dbReference>